<keyword evidence="11" id="KW-1185">Reference proteome</keyword>
<dbReference type="PROSITE" id="PS00490">
    <property type="entry name" value="MOLYBDOPTERIN_PROK_2"/>
    <property type="match status" value="1"/>
</dbReference>
<dbReference type="InterPro" id="IPR050612">
    <property type="entry name" value="Prok_Mopterin_Oxidored"/>
</dbReference>
<evidence type="ECO:0000256" key="1">
    <source>
        <dbReference type="ARBA" id="ARBA00001942"/>
    </source>
</evidence>
<keyword evidence="5" id="KW-0574">Periplasm</keyword>
<dbReference type="CDD" id="cd02769">
    <property type="entry name" value="MopB_DMSOR-BSOR-TMAOR"/>
    <property type="match status" value="1"/>
</dbReference>
<gene>
    <name evidence="10" type="ORF">VSX58_07475</name>
</gene>
<dbReference type="PANTHER" id="PTHR43742:SF10">
    <property type="entry name" value="TRIMETHYLAMINE-N-OXIDE REDUCTASE 2"/>
    <property type="match status" value="1"/>
</dbReference>
<dbReference type="Gene3D" id="3.40.228.10">
    <property type="entry name" value="Dimethylsulfoxide Reductase, domain 2"/>
    <property type="match status" value="1"/>
</dbReference>
<evidence type="ECO:0000313" key="10">
    <source>
        <dbReference type="EMBL" id="MEC5342449.1"/>
    </source>
</evidence>
<keyword evidence="6" id="KW-0560">Oxidoreductase</keyword>
<evidence type="ECO:0000256" key="3">
    <source>
        <dbReference type="ARBA" id="ARBA00022505"/>
    </source>
</evidence>
<comment type="caution">
    <text evidence="10">The sequence shown here is derived from an EMBL/GenBank/DDBJ whole genome shotgun (WGS) entry which is preliminary data.</text>
</comment>
<dbReference type="InterPro" id="IPR009010">
    <property type="entry name" value="Asp_de-COase-like_dom_sf"/>
</dbReference>
<evidence type="ECO:0000259" key="9">
    <source>
        <dbReference type="Pfam" id="PF18364"/>
    </source>
</evidence>
<comment type="cofactor">
    <cofactor evidence="1">
        <name>Mo-bis(molybdopterin guanine dinucleotide)</name>
        <dbReference type="ChEBI" id="CHEBI:60539"/>
    </cofactor>
</comment>
<sequence>MPIKRYPHLAHWGAFTAVVEEGKLIRCEPFADDPAPSAMLDSIAPLVYSQHRIRRPAVRRSWLQRRENSDGALRGKEDFIEVDWDVALNLVAEENRRVRGCYGADGLFAGSYGWSSAGRFHHARSQVRRFYFSGGGAVDQQGNYSWGAAQFFLPYVIGTFHPLTGKVTEWRSVAAHCDIFLAFGGLALKNAQVASGGAGHHTLQPALETLAAKGVPVINISPMRDDCPAFVNAEWIPIRPNTDVALMLALGYEIQRLGADDKDFLQRYCVGYEQLTDYLNGRRDGAAKTPAWASAITGIPAGRIERLARQLIGVRSFITCAYSVQRAHRGEQPYWMMIALSSMLGQVGLPGGGFSFGHGSMNGVGNERIATPAPASPSCANAGRSIPVARIADMLLNPGREYAFQGETHTYPDVHLIHWAGGNPFHHHQQLNRLVEGWRKPDTVIVQDIVWTPAARMADIVLPVTTTLERNDLGGSSRDRFIFAMHQAIAPQHQARDDFAIFSELAERLGYGRDFTQNRGEWEWLTTLYDDCRARQKDNGRAWPSFDAFWQKGYVEIPMDDEPFVFFEDFRRDPRQHALQTPSGKIELFSATIAGYDAPDFAPHPEWRPPVEWLGAPAAERWPLHFISIQPADRLHSQLAATPQVAANKTAGKETLYMHPQDAAARAIGDRSLVEVRNARGRIHAGVQITDGVMPGVVIMATGAWFEPGFGRKEWHPVEQSGNANVLTLDIGTSSLTQGPNAMSCLVEVVPV</sequence>
<dbReference type="RefSeq" id="WP_327617528.1">
    <property type="nucleotide sequence ID" value="NZ_JAYWTM010000004.1"/>
</dbReference>
<dbReference type="SUPFAM" id="SSF50692">
    <property type="entry name" value="ADC-like"/>
    <property type="match status" value="1"/>
</dbReference>
<dbReference type="Proteomes" id="UP001309705">
    <property type="component" value="Unassembled WGS sequence"/>
</dbReference>
<proteinExistence type="inferred from homology"/>
<dbReference type="Gene3D" id="3.90.55.10">
    <property type="entry name" value="Dimethylsulfoxide Reductase, domain 3"/>
    <property type="match status" value="1"/>
</dbReference>
<evidence type="ECO:0000256" key="4">
    <source>
        <dbReference type="ARBA" id="ARBA00022723"/>
    </source>
</evidence>
<dbReference type="SUPFAM" id="SSF53706">
    <property type="entry name" value="Formate dehydrogenase/DMSO reductase, domains 1-3"/>
    <property type="match status" value="1"/>
</dbReference>
<dbReference type="InterPro" id="IPR006656">
    <property type="entry name" value="Mopterin_OxRdtase"/>
</dbReference>
<dbReference type="PANTHER" id="PTHR43742">
    <property type="entry name" value="TRIMETHYLAMINE-N-OXIDE REDUCTASE"/>
    <property type="match status" value="1"/>
</dbReference>
<dbReference type="EMBL" id="JAYWTM010000004">
    <property type="protein sequence ID" value="MEC5342449.1"/>
    <property type="molecule type" value="Genomic_DNA"/>
</dbReference>
<dbReference type="InterPro" id="IPR006657">
    <property type="entry name" value="MoPterin_dinucl-bd_dom"/>
</dbReference>
<keyword evidence="3" id="KW-0500">Molybdenum</keyword>
<dbReference type="Gene3D" id="2.40.40.20">
    <property type="match status" value="1"/>
</dbReference>
<evidence type="ECO:0000256" key="5">
    <source>
        <dbReference type="ARBA" id="ARBA00022764"/>
    </source>
</evidence>
<dbReference type="Gene3D" id="3.40.50.740">
    <property type="match status" value="1"/>
</dbReference>
<protein>
    <submittedName>
        <fullName evidence="10">Molybdopterin-dependent oxidoreductase</fullName>
    </submittedName>
</protein>
<accession>A0ABU6JP09</accession>
<feature type="domain" description="Molybdopterin oxidoreductase N-terminal" evidence="9">
    <location>
        <begin position="8"/>
        <end position="48"/>
    </location>
</feature>
<feature type="domain" description="Molybdopterin dinucleotide-binding" evidence="8">
    <location>
        <begin position="624"/>
        <end position="745"/>
    </location>
</feature>
<evidence type="ECO:0000256" key="6">
    <source>
        <dbReference type="ARBA" id="ARBA00023002"/>
    </source>
</evidence>
<dbReference type="Pfam" id="PF01568">
    <property type="entry name" value="Molydop_binding"/>
    <property type="match status" value="1"/>
</dbReference>
<comment type="similarity">
    <text evidence="2">Belongs to the prokaryotic molybdopterin-containing oxidoreductase family.</text>
</comment>
<dbReference type="Pfam" id="PF00384">
    <property type="entry name" value="Molybdopterin"/>
    <property type="match status" value="1"/>
</dbReference>
<evidence type="ECO:0000256" key="2">
    <source>
        <dbReference type="ARBA" id="ARBA00010312"/>
    </source>
</evidence>
<feature type="domain" description="Molybdopterin oxidoreductase" evidence="7">
    <location>
        <begin position="52"/>
        <end position="508"/>
    </location>
</feature>
<reference evidence="10 11" key="1">
    <citation type="journal article" date="2017" name="Int. J. Syst. Evol. Microbiol.">
        <title>Brenneria populi subsp. brevivirga subsp. nov. isolated from symptomatic bark of Populus x euramericana canker, and description of Brenneria populi subsp. populi subsp. nov.</title>
        <authorList>
            <person name="Zheng M.H."/>
            <person name="Piao C.G."/>
            <person name="Xue H."/>
            <person name="Guo M.W."/>
            <person name="Li Y."/>
        </authorList>
    </citation>
    <scope>NUCLEOTIDE SEQUENCE [LARGE SCALE GENOMIC DNA]</scope>
    <source>
        <strain evidence="10 11">D9-5</strain>
    </source>
</reference>
<evidence type="ECO:0000259" key="8">
    <source>
        <dbReference type="Pfam" id="PF01568"/>
    </source>
</evidence>
<dbReference type="InterPro" id="IPR041460">
    <property type="entry name" value="Molybdopterin_N"/>
</dbReference>
<organism evidence="10 11">
    <name type="scientific">Brenneria populi</name>
    <dbReference type="NCBI Taxonomy" id="1505588"/>
    <lineage>
        <taxon>Bacteria</taxon>
        <taxon>Pseudomonadati</taxon>
        <taxon>Pseudomonadota</taxon>
        <taxon>Gammaproteobacteria</taxon>
        <taxon>Enterobacterales</taxon>
        <taxon>Pectobacteriaceae</taxon>
        <taxon>Brenneria</taxon>
    </lineage>
</organism>
<keyword evidence="4" id="KW-0479">Metal-binding</keyword>
<evidence type="ECO:0000313" key="11">
    <source>
        <dbReference type="Proteomes" id="UP001309705"/>
    </source>
</evidence>
<dbReference type="InterPro" id="IPR006655">
    <property type="entry name" value="Mopterin_OxRdtase_prok_CS"/>
</dbReference>
<name>A0ABU6JP09_9GAMM</name>
<dbReference type="Pfam" id="PF18364">
    <property type="entry name" value="Molybdopterin_N"/>
    <property type="match status" value="1"/>
</dbReference>
<evidence type="ECO:0000259" key="7">
    <source>
        <dbReference type="Pfam" id="PF00384"/>
    </source>
</evidence>